<dbReference type="EMBL" id="JABSTQ010011274">
    <property type="protein sequence ID" value="KAG0413304.1"/>
    <property type="molecule type" value="Genomic_DNA"/>
</dbReference>
<keyword evidence="2" id="KW-1185">Reference proteome</keyword>
<dbReference type="Proteomes" id="UP000805193">
    <property type="component" value="Unassembled WGS sequence"/>
</dbReference>
<sequence length="149" mass="16988">MSADSKKKKNDTEIAAVATPILDEDNSTNTLVTAQVLEELVEMEDRKKRIDRLVDHDAPEKRKRSQEQAAGAKKKKEDSEIGILYEFLASATQKIQSAKCEREHLDTNDCDIMFLLCLRDNIKNLSPQKKALAKIRIQQILFDLEFPDT</sequence>
<organism evidence="1 2">
    <name type="scientific">Ixodes persulcatus</name>
    <name type="common">Taiga tick</name>
    <dbReference type="NCBI Taxonomy" id="34615"/>
    <lineage>
        <taxon>Eukaryota</taxon>
        <taxon>Metazoa</taxon>
        <taxon>Ecdysozoa</taxon>
        <taxon>Arthropoda</taxon>
        <taxon>Chelicerata</taxon>
        <taxon>Arachnida</taxon>
        <taxon>Acari</taxon>
        <taxon>Parasitiformes</taxon>
        <taxon>Ixodida</taxon>
        <taxon>Ixodoidea</taxon>
        <taxon>Ixodidae</taxon>
        <taxon>Ixodinae</taxon>
        <taxon>Ixodes</taxon>
    </lineage>
</organism>
<evidence type="ECO:0000313" key="1">
    <source>
        <dbReference type="EMBL" id="KAG0413304.1"/>
    </source>
</evidence>
<gene>
    <name evidence="1" type="ORF">HPB47_009545</name>
</gene>
<reference evidence="1 2" key="1">
    <citation type="journal article" date="2020" name="Cell">
        <title>Large-Scale Comparative Analyses of Tick Genomes Elucidate Their Genetic Diversity and Vector Capacities.</title>
        <authorList>
            <consortium name="Tick Genome and Microbiome Consortium (TIGMIC)"/>
            <person name="Jia N."/>
            <person name="Wang J."/>
            <person name="Shi W."/>
            <person name="Du L."/>
            <person name="Sun Y."/>
            <person name="Zhan W."/>
            <person name="Jiang J.F."/>
            <person name="Wang Q."/>
            <person name="Zhang B."/>
            <person name="Ji P."/>
            <person name="Bell-Sakyi L."/>
            <person name="Cui X.M."/>
            <person name="Yuan T.T."/>
            <person name="Jiang B.G."/>
            <person name="Yang W.F."/>
            <person name="Lam T.T."/>
            <person name="Chang Q.C."/>
            <person name="Ding S.J."/>
            <person name="Wang X.J."/>
            <person name="Zhu J.G."/>
            <person name="Ruan X.D."/>
            <person name="Zhao L."/>
            <person name="Wei J.T."/>
            <person name="Ye R.Z."/>
            <person name="Que T.C."/>
            <person name="Du C.H."/>
            <person name="Zhou Y.H."/>
            <person name="Cheng J.X."/>
            <person name="Dai P.F."/>
            <person name="Guo W.B."/>
            <person name="Han X.H."/>
            <person name="Huang E.J."/>
            <person name="Li L.F."/>
            <person name="Wei W."/>
            <person name="Gao Y.C."/>
            <person name="Liu J.Z."/>
            <person name="Shao H.Z."/>
            <person name="Wang X."/>
            <person name="Wang C.C."/>
            <person name="Yang T.C."/>
            <person name="Huo Q.B."/>
            <person name="Li W."/>
            <person name="Chen H.Y."/>
            <person name="Chen S.E."/>
            <person name="Zhou L.G."/>
            <person name="Ni X.B."/>
            <person name="Tian J.H."/>
            <person name="Sheng Y."/>
            <person name="Liu T."/>
            <person name="Pan Y.S."/>
            <person name="Xia L.Y."/>
            <person name="Li J."/>
            <person name="Zhao F."/>
            <person name="Cao W.C."/>
        </authorList>
    </citation>
    <scope>NUCLEOTIDE SEQUENCE [LARGE SCALE GENOMIC DNA]</scope>
    <source>
        <strain evidence="1">Iper-2018</strain>
    </source>
</reference>
<protein>
    <submittedName>
        <fullName evidence="1">Uncharacterized protein</fullName>
    </submittedName>
</protein>
<evidence type="ECO:0000313" key="2">
    <source>
        <dbReference type="Proteomes" id="UP000805193"/>
    </source>
</evidence>
<proteinExistence type="predicted"/>
<accession>A0AC60P1R3</accession>
<comment type="caution">
    <text evidence="1">The sequence shown here is derived from an EMBL/GenBank/DDBJ whole genome shotgun (WGS) entry which is preliminary data.</text>
</comment>
<name>A0AC60P1R3_IXOPE</name>